<sequence>MMSLAYCVGLLWRFPFAGRKWCYSCPQI</sequence>
<proteinExistence type="predicted"/>
<protein>
    <submittedName>
        <fullName evidence="1">Uncharacterized protein</fullName>
    </submittedName>
</protein>
<reference evidence="1" key="2">
    <citation type="journal article" date="2015" name="Fish Shellfish Immunol.">
        <title>Early steps in the European eel (Anguilla anguilla)-Vibrio vulnificus interaction in the gills: Role of the RtxA13 toxin.</title>
        <authorList>
            <person name="Callol A."/>
            <person name="Pajuelo D."/>
            <person name="Ebbesson L."/>
            <person name="Teles M."/>
            <person name="MacKenzie S."/>
            <person name="Amaro C."/>
        </authorList>
    </citation>
    <scope>NUCLEOTIDE SEQUENCE</scope>
</reference>
<accession>A0A0E9V7R1</accession>
<organism evidence="1">
    <name type="scientific">Anguilla anguilla</name>
    <name type="common">European freshwater eel</name>
    <name type="synonym">Muraena anguilla</name>
    <dbReference type="NCBI Taxonomy" id="7936"/>
    <lineage>
        <taxon>Eukaryota</taxon>
        <taxon>Metazoa</taxon>
        <taxon>Chordata</taxon>
        <taxon>Craniata</taxon>
        <taxon>Vertebrata</taxon>
        <taxon>Euteleostomi</taxon>
        <taxon>Actinopterygii</taxon>
        <taxon>Neopterygii</taxon>
        <taxon>Teleostei</taxon>
        <taxon>Anguilliformes</taxon>
        <taxon>Anguillidae</taxon>
        <taxon>Anguilla</taxon>
    </lineage>
</organism>
<evidence type="ECO:0000313" key="1">
    <source>
        <dbReference type="EMBL" id="JAH74087.1"/>
    </source>
</evidence>
<name>A0A0E9V7R1_ANGAN</name>
<dbReference type="EMBL" id="GBXM01034490">
    <property type="protein sequence ID" value="JAH74087.1"/>
    <property type="molecule type" value="Transcribed_RNA"/>
</dbReference>
<reference evidence="1" key="1">
    <citation type="submission" date="2014-11" db="EMBL/GenBank/DDBJ databases">
        <authorList>
            <person name="Amaro Gonzalez C."/>
        </authorList>
    </citation>
    <scope>NUCLEOTIDE SEQUENCE</scope>
</reference>
<dbReference type="AlphaFoldDB" id="A0A0E9V7R1"/>